<feature type="binding site" evidence="18">
    <location>
        <position position="79"/>
    </location>
    <ligand>
        <name>a divalent metal cation</name>
        <dbReference type="ChEBI" id="CHEBI:60240"/>
    </ligand>
</feature>
<keyword evidence="11" id="KW-0443">Lipid metabolism</keyword>
<dbReference type="KEGG" id="fsn:GS03_02338"/>
<evidence type="ECO:0000256" key="15">
    <source>
        <dbReference type="PIRSR" id="PIRSR600829-1"/>
    </source>
</evidence>
<evidence type="ECO:0000256" key="19">
    <source>
        <dbReference type="SAM" id="Phobius"/>
    </source>
</evidence>
<dbReference type="PANTHER" id="PTHR34299">
    <property type="entry name" value="DIACYLGLYCEROL KINASE"/>
    <property type="match status" value="1"/>
</dbReference>
<evidence type="ECO:0000256" key="9">
    <source>
        <dbReference type="ARBA" id="ARBA00022840"/>
    </source>
</evidence>
<evidence type="ECO:0000256" key="2">
    <source>
        <dbReference type="ARBA" id="ARBA00005967"/>
    </source>
</evidence>
<evidence type="ECO:0000256" key="7">
    <source>
        <dbReference type="ARBA" id="ARBA00022741"/>
    </source>
</evidence>
<evidence type="ECO:0000256" key="10">
    <source>
        <dbReference type="ARBA" id="ARBA00022989"/>
    </source>
</evidence>
<keyword evidence="3" id="KW-1003">Cell membrane</keyword>
<evidence type="ECO:0000256" key="5">
    <source>
        <dbReference type="ARBA" id="ARBA00022679"/>
    </source>
</evidence>
<feature type="binding site" evidence="18">
    <location>
        <position position="31"/>
    </location>
    <ligand>
        <name>a divalent metal cation</name>
        <dbReference type="ChEBI" id="CHEBI:60240"/>
    </ligand>
</feature>
<dbReference type="AlphaFoldDB" id="A0A4P7PV07"/>
<dbReference type="PANTHER" id="PTHR34299:SF1">
    <property type="entry name" value="DIACYLGLYCEROL KINASE"/>
    <property type="match status" value="1"/>
</dbReference>
<dbReference type="Pfam" id="PF01219">
    <property type="entry name" value="DAGK_prokar"/>
    <property type="match status" value="1"/>
</dbReference>
<dbReference type="InterPro" id="IPR036945">
    <property type="entry name" value="DAGK_sf"/>
</dbReference>
<keyword evidence="10 19" id="KW-1133">Transmembrane helix</keyword>
<evidence type="ECO:0000256" key="13">
    <source>
        <dbReference type="ARBA" id="ARBA00023209"/>
    </source>
</evidence>
<proteinExistence type="inferred from homology"/>
<organism evidence="20 21">
    <name type="scientific">Flavobacterium sangjuense</name>
    <dbReference type="NCBI Taxonomy" id="2518177"/>
    <lineage>
        <taxon>Bacteria</taxon>
        <taxon>Pseudomonadati</taxon>
        <taxon>Bacteroidota</taxon>
        <taxon>Flavobacteriia</taxon>
        <taxon>Flavobacteriales</taxon>
        <taxon>Flavobacteriaceae</taxon>
        <taxon>Flavobacterium</taxon>
    </lineage>
</organism>
<evidence type="ECO:0000256" key="4">
    <source>
        <dbReference type="ARBA" id="ARBA00022516"/>
    </source>
</evidence>
<feature type="binding site" evidence="16">
    <location>
        <position position="72"/>
    </location>
    <ligand>
        <name>substrate</name>
    </ligand>
</feature>
<dbReference type="InterPro" id="IPR033717">
    <property type="entry name" value="UDPK"/>
</dbReference>
<keyword evidence="9 17" id="KW-0067">ATP-binding</keyword>
<feature type="binding site" evidence="17">
    <location>
        <begin position="97"/>
        <end position="98"/>
    </location>
    <ligand>
        <name>ATP</name>
        <dbReference type="ChEBI" id="CHEBI:30616"/>
    </ligand>
</feature>
<feature type="binding site" evidence="17">
    <location>
        <position position="79"/>
    </location>
    <ligand>
        <name>ATP</name>
        <dbReference type="ChEBI" id="CHEBI:30616"/>
    </ligand>
</feature>
<sequence>MEFQKDNSFFTGRLKSVGFALKGAYKLITTEHSVMVQFSLAVLLVIAGFYFEISREEWMMQTLAFGLVLGIESLNTAVEKIADFIHPEFHDRIGFIKDIAAGAVMFAATAAIVVGLLIYVPKFL</sequence>
<keyword evidence="18" id="KW-0479">Metal-binding</keyword>
<keyword evidence="4" id="KW-0444">Lipid biosynthesis</keyword>
<keyword evidence="6 19" id="KW-0812">Transmembrane</keyword>
<evidence type="ECO:0000256" key="17">
    <source>
        <dbReference type="PIRSR" id="PIRSR600829-3"/>
    </source>
</evidence>
<evidence type="ECO:0000256" key="3">
    <source>
        <dbReference type="ARBA" id="ARBA00022475"/>
    </source>
</evidence>
<dbReference type="RefSeq" id="WP_136152713.1">
    <property type="nucleotide sequence ID" value="NZ_CP038810.1"/>
</dbReference>
<evidence type="ECO:0000256" key="8">
    <source>
        <dbReference type="ARBA" id="ARBA00022777"/>
    </source>
</evidence>
<dbReference type="GO" id="GO:0036433">
    <property type="term" value="F:di-trans, poly-cis-undecaprenol kinase activity"/>
    <property type="evidence" value="ECO:0007669"/>
    <property type="project" value="UniProtKB-EC"/>
</dbReference>
<comment type="similarity">
    <text evidence="2">Belongs to the bacterial diacylglycerol kinase family.</text>
</comment>
<feature type="binding site" evidence="17">
    <location>
        <begin position="88"/>
        <end position="90"/>
    </location>
    <ligand>
        <name>ATP</name>
        <dbReference type="ChEBI" id="CHEBI:30616"/>
    </ligand>
</feature>
<evidence type="ECO:0000256" key="12">
    <source>
        <dbReference type="ARBA" id="ARBA00023136"/>
    </source>
</evidence>
<feature type="binding site" evidence="17">
    <location>
        <position position="31"/>
    </location>
    <ligand>
        <name>ATP</name>
        <dbReference type="ChEBI" id="CHEBI:30616"/>
    </ligand>
</feature>
<keyword evidence="8 20" id="KW-0418">Kinase</keyword>
<keyword evidence="13" id="KW-0594">Phospholipid biosynthesis</keyword>
<dbReference type="Proteomes" id="UP000296862">
    <property type="component" value="Chromosome"/>
</dbReference>
<feature type="transmembrane region" description="Helical" evidence="19">
    <location>
        <begin position="99"/>
        <end position="120"/>
    </location>
</feature>
<comment type="cofactor">
    <cofactor evidence="18">
        <name>Mg(2+)</name>
        <dbReference type="ChEBI" id="CHEBI:18420"/>
    </cofactor>
    <text evidence="18">Mn(2+), Zn(2+), Cd(2+) and Co(2+) support activity to lesser extents.</text>
</comment>
<dbReference type="EMBL" id="CP038810">
    <property type="protein sequence ID" value="QBZ98827.1"/>
    <property type="molecule type" value="Genomic_DNA"/>
</dbReference>
<feature type="transmembrane region" description="Helical" evidence="19">
    <location>
        <begin position="34"/>
        <end position="53"/>
    </location>
</feature>
<dbReference type="CDD" id="cd14265">
    <property type="entry name" value="UDPK_IM_like"/>
    <property type="match status" value="1"/>
</dbReference>
<evidence type="ECO:0000256" key="1">
    <source>
        <dbReference type="ARBA" id="ARBA00004651"/>
    </source>
</evidence>
<keyword evidence="5 20" id="KW-0808">Transferase</keyword>
<feature type="active site" description="Proton acceptor" evidence="15">
    <location>
        <position position="72"/>
    </location>
</feature>
<evidence type="ECO:0000256" key="11">
    <source>
        <dbReference type="ARBA" id="ARBA00023098"/>
    </source>
</evidence>
<reference evidence="20 21" key="1">
    <citation type="submission" date="2019-04" db="EMBL/GenBank/DDBJ databases">
        <title>Flavobacterium sp. GS03.</title>
        <authorList>
            <person name="Kim H."/>
        </authorList>
    </citation>
    <scope>NUCLEOTIDE SEQUENCE [LARGE SCALE GENOMIC DNA]</scope>
    <source>
        <strain evidence="20 21">GS03</strain>
    </source>
</reference>
<keyword evidence="7 17" id="KW-0547">Nucleotide-binding</keyword>
<keyword evidence="14" id="KW-1208">Phospholipid metabolism</keyword>
<evidence type="ECO:0000313" key="21">
    <source>
        <dbReference type="Proteomes" id="UP000296862"/>
    </source>
</evidence>
<dbReference type="GO" id="GO:0005524">
    <property type="term" value="F:ATP binding"/>
    <property type="evidence" value="ECO:0007669"/>
    <property type="project" value="UniProtKB-KW"/>
</dbReference>
<dbReference type="GO" id="GO:0005886">
    <property type="term" value="C:plasma membrane"/>
    <property type="evidence" value="ECO:0007669"/>
    <property type="project" value="UniProtKB-SubCell"/>
</dbReference>
<evidence type="ECO:0000256" key="14">
    <source>
        <dbReference type="ARBA" id="ARBA00023264"/>
    </source>
</evidence>
<dbReference type="InterPro" id="IPR000829">
    <property type="entry name" value="DAGK"/>
</dbReference>
<evidence type="ECO:0000256" key="6">
    <source>
        <dbReference type="ARBA" id="ARBA00022692"/>
    </source>
</evidence>
<accession>A0A4P7PV07</accession>
<gene>
    <name evidence="20" type="primary">dgkA</name>
    <name evidence="20" type="ORF">GS03_02338</name>
</gene>
<protein>
    <submittedName>
        <fullName evidence="20">Undecaprenol kinase</fullName>
        <ecNumber evidence="20">2.7.1.66</ecNumber>
    </submittedName>
</protein>
<comment type="subcellular location">
    <subcellularLocation>
        <location evidence="1">Cell membrane</location>
        <topology evidence="1">Multi-pass membrane protein</topology>
    </subcellularLocation>
</comment>
<evidence type="ECO:0000313" key="20">
    <source>
        <dbReference type="EMBL" id="QBZ98827.1"/>
    </source>
</evidence>
<keyword evidence="21" id="KW-1185">Reference proteome</keyword>
<keyword evidence="12 19" id="KW-0472">Membrane</keyword>
<dbReference type="GO" id="GO:0046872">
    <property type="term" value="F:metal ion binding"/>
    <property type="evidence" value="ECO:0007669"/>
    <property type="project" value="UniProtKB-KW"/>
</dbReference>
<dbReference type="Gene3D" id="1.10.287.3610">
    <property type="match status" value="1"/>
</dbReference>
<dbReference type="OrthoDB" id="1493837at2"/>
<evidence type="ECO:0000256" key="18">
    <source>
        <dbReference type="PIRSR" id="PIRSR600829-4"/>
    </source>
</evidence>
<dbReference type="EC" id="2.7.1.66" evidence="20"/>
<keyword evidence="18" id="KW-0460">Magnesium</keyword>
<evidence type="ECO:0000256" key="16">
    <source>
        <dbReference type="PIRSR" id="PIRSR600829-2"/>
    </source>
</evidence>
<name>A0A4P7PV07_9FLAO</name>
<dbReference type="GO" id="GO:0008654">
    <property type="term" value="P:phospholipid biosynthetic process"/>
    <property type="evidence" value="ECO:0007669"/>
    <property type="project" value="UniProtKB-KW"/>
</dbReference>